<gene>
    <name evidence="3" type="ORF">Y5W_02725</name>
</gene>
<feature type="domain" description="Fe-S metabolism associated" evidence="2">
    <location>
        <begin position="24"/>
        <end position="145"/>
    </location>
</feature>
<comment type="caution">
    <text evidence="3">The sequence shown here is derived from an EMBL/GenBank/DDBJ whole genome shotgun (WGS) entry which is preliminary data.</text>
</comment>
<comment type="similarity">
    <text evidence="1">Belongs to the SufE family.</text>
</comment>
<dbReference type="PANTHER" id="PTHR43597">
    <property type="entry name" value="SULFUR ACCEPTOR PROTEIN CSDE"/>
    <property type="match status" value="1"/>
</dbReference>
<evidence type="ECO:0000313" key="4">
    <source>
        <dbReference type="Proteomes" id="UP000662703"/>
    </source>
</evidence>
<dbReference type="EMBL" id="ARXX01000045">
    <property type="protein sequence ID" value="MBF5057431.1"/>
    <property type="molecule type" value="Genomic_DNA"/>
</dbReference>
<name>A0ABS0ATH1_9GAMM</name>
<dbReference type="Proteomes" id="UP000662703">
    <property type="component" value="Unassembled WGS sequence"/>
</dbReference>
<keyword evidence="4" id="KW-1185">Reference proteome</keyword>
<reference evidence="3 4" key="1">
    <citation type="submission" date="2012-09" db="EMBL/GenBank/DDBJ databases">
        <title>Genome Sequence of alkane-degrading Bacterium Alcanivorax sp. 521-1.</title>
        <authorList>
            <person name="Lai Q."/>
            <person name="Shao Z."/>
        </authorList>
    </citation>
    <scope>NUCLEOTIDE SEQUENCE [LARGE SCALE GENOMIC DNA]</scope>
    <source>
        <strain evidence="3 4">521-1</strain>
    </source>
</reference>
<evidence type="ECO:0000313" key="3">
    <source>
        <dbReference type="EMBL" id="MBF5057431.1"/>
    </source>
</evidence>
<dbReference type="SUPFAM" id="SSF82649">
    <property type="entry name" value="SufE/NifU"/>
    <property type="match status" value="1"/>
</dbReference>
<dbReference type="RefSeq" id="WP_194865661.1">
    <property type="nucleotide sequence ID" value="NZ_ARXX01000045.1"/>
</dbReference>
<evidence type="ECO:0000259" key="2">
    <source>
        <dbReference type="Pfam" id="PF02657"/>
    </source>
</evidence>
<dbReference type="InterPro" id="IPR003808">
    <property type="entry name" value="Fe-S_metab-assoc_dom"/>
</dbReference>
<accession>A0ABS0ATH1</accession>
<dbReference type="Gene3D" id="3.90.1010.10">
    <property type="match status" value="1"/>
</dbReference>
<sequence length="152" mass="17150">MPLTDFDIRDIKLGRDVTAEDVREDLEFLDDWEERYRYIIDLGKQLPPMPEALRTEDRFVRGCQSQVWLVTDYDADAGILHLAVESDALIVRGLAAIILTALNGKAPKDVADYDMDAFFERIDLLRHLSPTRGNGLLSMVGRIKQEAAALSS</sequence>
<proteinExistence type="inferred from homology"/>
<dbReference type="Pfam" id="PF02657">
    <property type="entry name" value="SufE"/>
    <property type="match status" value="1"/>
</dbReference>
<protein>
    <submittedName>
        <fullName evidence="3">Fe-S metabolism associated domain-containing protein</fullName>
    </submittedName>
</protein>
<evidence type="ECO:0000256" key="1">
    <source>
        <dbReference type="ARBA" id="ARBA00010282"/>
    </source>
</evidence>
<organism evidence="3 4">
    <name type="scientific">Alloalcanivorax profundimaris</name>
    <dbReference type="NCBI Taxonomy" id="2735259"/>
    <lineage>
        <taxon>Bacteria</taxon>
        <taxon>Pseudomonadati</taxon>
        <taxon>Pseudomonadota</taxon>
        <taxon>Gammaproteobacteria</taxon>
        <taxon>Oceanospirillales</taxon>
        <taxon>Alcanivoracaceae</taxon>
        <taxon>Alloalcanivorax</taxon>
    </lineage>
</organism>
<dbReference type="PANTHER" id="PTHR43597:SF5">
    <property type="entry name" value="SUFE-LIKE PROTEIN 2, CHLOROPLASTIC"/>
    <property type="match status" value="1"/>
</dbReference>